<evidence type="ECO:0000256" key="1">
    <source>
        <dbReference type="SAM" id="Phobius"/>
    </source>
</evidence>
<keyword evidence="1" id="KW-0812">Transmembrane</keyword>
<protein>
    <recommendedName>
        <fullName evidence="4">DUF2189 domain-containing protein</fullName>
    </recommendedName>
</protein>
<feature type="transmembrane region" description="Helical" evidence="1">
    <location>
        <begin position="208"/>
        <end position="237"/>
    </location>
</feature>
<name>A0ABM7YG94_9BURK</name>
<evidence type="ECO:0000313" key="3">
    <source>
        <dbReference type="Proteomes" id="UP001057498"/>
    </source>
</evidence>
<dbReference type="EMBL" id="AP025730">
    <property type="protein sequence ID" value="BDI03345.1"/>
    <property type="molecule type" value="Genomic_DNA"/>
</dbReference>
<gene>
    <name evidence="2" type="ORF">CATMQ487_03150</name>
</gene>
<feature type="transmembrane region" description="Helical" evidence="1">
    <location>
        <begin position="161"/>
        <end position="184"/>
    </location>
</feature>
<dbReference type="InterPro" id="IPR018692">
    <property type="entry name" value="DUF2189"/>
</dbReference>
<keyword evidence="1" id="KW-0472">Membrane</keyword>
<sequence length="255" mass="27217">MNASAVALIPLRSLRALQSLTWLERAWHDVRRTPAASFAHGVALALFGWLIVAVAGQRFWMLAGAFSGFLLVAPILATGLYSISRALERGEPAGWSTVTAVWLSLDRRLVLFGVLLAAAGTAWVLTSAALITLFAAAPVITPADFVRVVVLNPQSWLFEAWMLAGGLMAAPVFASSVVAIPLLLDRRMGVWDAVLTSWRVVGENPLPMAVWAAVVMGFTLLGMAAALVGLVFVIPMLGHASWYAYRDALPADAAP</sequence>
<dbReference type="RefSeq" id="WP_251971638.1">
    <property type="nucleotide sequence ID" value="NZ_AP025730.1"/>
</dbReference>
<dbReference type="Proteomes" id="UP001057498">
    <property type="component" value="Chromosome"/>
</dbReference>
<feature type="transmembrane region" description="Helical" evidence="1">
    <location>
        <begin position="35"/>
        <end position="55"/>
    </location>
</feature>
<evidence type="ECO:0000313" key="2">
    <source>
        <dbReference type="EMBL" id="BDI03345.1"/>
    </source>
</evidence>
<feature type="transmembrane region" description="Helical" evidence="1">
    <location>
        <begin position="109"/>
        <end position="140"/>
    </location>
</feature>
<organism evidence="2 3">
    <name type="scientific">Sphaerotilus microaerophilus</name>
    <dbReference type="NCBI Taxonomy" id="2914710"/>
    <lineage>
        <taxon>Bacteria</taxon>
        <taxon>Pseudomonadati</taxon>
        <taxon>Pseudomonadota</taxon>
        <taxon>Betaproteobacteria</taxon>
        <taxon>Burkholderiales</taxon>
        <taxon>Sphaerotilaceae</taxon>
        <taxon>Sphaerotilus</taxon>
    </lineage>
</organism>
<keyword evidence="3" id="KW-1185">Reference proteome</keyword>
<proteinExistence type="predicted"/>
<dbReference type="Pfam" id="PF09955">
    <property type="entry name" value="DUF2189"/>
    <property type="match status" value="1"/>
</dbReference>
<keyword evidence="1" id="KW-1133">Transmembrane helix</keyword>
<feature type="transmembrane region" description="Helical" evidence="1">
    <location>
        <begin position="62"/>
        <end position="83"/>
    </location>
</feature>
<accession>A0ABM7YG94</accession>
<reference evidence="2" key="1">
    <citation type="submission" date="2022-04" db="EMBL/GenBank/DDBJ databases">
        <title>Whole genome sequence of Sphaerotilus sp. FB-5.</title>
        <authorList>
            <person name="Takeda M."/>
            <person name="Narihara S."/>
            <person name="Akimoto M."/>
            <person name="Akimoto R."/>
            <person name="Nishiyashiki S."/>
            <person name="Murakami T."/>
        </authorList>
    </citation>
    <scope>NUCLEOTIDE SEQUENCE</scope>
    <source>
        <strain evidence="2">FB-5</strain>
    </source>
</reference>
<evidence type="ECO:0008006" key="4">
    <source>
        <dbReference type="Google" id="ProtNLM"/>
    </source>
</evidence>